<sequence>MHDLPAVVLDLSINGLGIIRSLKQKGIKVYAYDVFSKYKKGKTLHAQCGPCPHPIFEEDKLLDHLIKTGGNLKRKAVLFAGSDDYVFFISKFREQLTEHFLFNMPDHSLIQSVLDKRQTYNLALKHNIPTPKTFFIEHPDQLEDIIADFVFPCILKPVFSADYRKRMNKKAIIIESASQLRTLYPFYAQFGELMIQEFIPGDDHCVYEIATLFNEHMDLLGVFSSQKLQQYPPIFGSGVLVLSKRNEELINLGVSFFKTLNFVGLAHAEYKIDPRDGILKFIEINARTTVSNSLAYASGIDFSYLYYLMATGQNPSKKLNQTEGIKWVHSPRYLLGFLEKRKKGSMNFGKWIKSFAGVKSFASFRFNDPMPFIRGVISDFKYAWKSRR</sequence>
<dbReference type="PROSITE" id="PS50975">
    <property type="entry name" value="ATP_GRASP"/>
    <property type="match status" value="1"/>
</dbReference>
<dbReference type="GO" id="GO:0046872">
    <property type="term" value="F:metal ion binding"/>
    <property type="evidence" value="ECO:0007669"/>
    <property type="project" value="InterPro"/>
</dbReference>
<dbReference type="InterPro" id="IPR011761">
    <property type="entry name" value="ATP-grasp"/>
</dbReference>
<dbReference type="Gene3D" id="3.30.470.20">
    <property type="entry name" value="ATP-grasp fold, B domain"/>
    <property type="match status" value="1"/>
</dbReference>
<proteinExistence type="predicted"/>
<protein>
    <submittedName>
        <fullName evidence="3">Carbamoyl-phosphate synthase</fullName>
    </submittedName>
</protein>
<dbReference type="EMBL" id="LAYY01000001">
    <property type="protein sequence ID" value="KKK40075.1"/>
    <property type="molecule type" value="Genomic_DNA"/>
</dbReference>
<keyword evidence="4" id="KW-1185">Reference proteome</keyword>
<dbReference type="AlphaFoldDB" id="A0A0M2T5H7"/>
<dbReference type="Proteomes" id="UP000034166">
    <property type="component" value="Unassembled WGS sequence"/>
</dbReference>
<dbReference type="Pfam" id="PF02786">
    <property type="entry name" value="CPSase_L_D2"/>
    <property type="match status" value="1"/>
</dbReference>
<accession>A0A0M2T5H7</accession>
<feature type="domain" description="ATP-grasp" evidence="2">
    <location>
        <begin position="120"/>
        <end position="311"/>
    </location>
</feature>
<dbReference type="InterPro" id="IPR013815">
    <property type="entry name" value="ATP_grasp_subdomain_1"/>
</dbReference>
<name>A0A0M2T5H7_9BACI</name>
<dbReference type="OrthoDB" id="5420347at2"/>
<evidence type="ECO:0000256" key="1">
    <source>
        <dbReference type="PROSITE-ProRule" id="PRU00409"/>
    </source>
</evidence>
<comment type="caution">
    <text evidence="3">The sequence shown here is derived from an EMBL/GenBank/DDBJ whole genome shotgun (WGS) entry which is preliminary data.</text>
</comment>
<dbReference type="Gene3D" id="3.30.1490.20">
    <property type="entry name" value="ATP-grasp fold, A domain"/>
    <property type="match status" value="1"/>
</dbReference>
<gene>
    <name evidence="3" type="ORF">WQ57_00800</name>
</gene>
<keyword evidence="1" id="KW-0547">Nucleotide-binding</keyword>
<reference evidence="3 4" key="1">
    <citation type="submission" date="2015-04" db="EMBL/GenBank/DDBJ databases">
        <title>Taxonomic description and genome sequence of Bacillus campisalis sp. nov., a novel member of the genus Bacillus isolated from solar saltern.</title>
        <authorList>
            <person name="Mathan Kumar R."/>
            <person name="Kaur G."/>
            <person name="Kumar A."/>
            <person name="Singh N.K."/>
            <person name="Kaur N."/>
            <person name="Kumar N."/>
            <person name="Mayilraj S."/>
        </authorList>
    </citation>
    <scope>NUCLEOTIDE SEQUENCE [LARGE SCALE GENOMIC DNA]</scope>
    <source>
        <strain evidence="3 4">SA2-6</strain>
    </source>
</reference>
<dbReference type="InterPro" id="IPR005479">
    <property type="entry name" value="CPAse_ATP-bd"/>
</dbReference>
<dbReference type="PATRIC" id="fig|1408103.3.peg.176"/>
<evidence type="ECO:0000313" key="4">
    <source>
        <dbReference type="Proteomes" id="UP000034166"/>
    </source>
</evidence>
<dbReference type="GO" id="GO:0005524">
    <property type="term" value="F:ATP binding"/>
    <property type="evidence" value="ECO:0007669"/>
    <property type="project" value="UniProtKB-UniRule"/>
</dbReference>
<keyword evidence="1" id="KW-0067">ATP-binding</keyword>
<evidence type="ECO:0000259" key="2">
    <source>
        <dbReference type="PROSITE" id="PS50975"/>
    </source>
</evidence>
<evidence type="ECO:0000313" key="3">
    <source>
        <dbReference type="EMBL" id="KKK40075.1"/>
    </source>
</evidence>
<organism evidence="3 4">
    <name type="scientific">Mesobacillus campisalis</name>
    <dbReference type="NCBI Taxonomy" id="1408103"/>
    <lineage>
        <taxon>Bacteria</taxon>
        <taxon>Bacillati</taxon>
        <taxon>Bacillota</taxon>
        <taxon>Bacilli</taxon>
        <taxon>Bacillales</taxon>
        <taxon>Bacillaceae</taxon>
        <taxon>Mesobacillus</taxon>
    </lineage>
</organism>
<dbReference type="SUPFAM" id="SSF56059">
    <property type="entry name" value="Glutathione synthetase ATP-binding domain-like"/>
    <property type="match status" value="1"/>
</dbReference>